<sequence>MHDGLGCVRVGPLPDRSGGLERAERLEVRLESAQQRGGLLGLLGVDRLMRQPE</sequence>
<proteinExistence type="predicted"/>
<comment type="caution">
    <text evidence="1">The sequence shown here is derived from an EMBL/GenBank/DDBJ whole genome shotgun (WGS) entry which is preliminary data.</text>
</comment>
<gene>
    <name evidence="1" type="ORF">FHX74_000447</name>
</gene>
<dbReference type="Proteomes" id="UP000523079">
    <property type="component" value="Unassembled WGS sequence"/>
</dbReference>
<dbReference type="RefSeq" id="WP_182558440.1">
    <property type="nucleotide sequence ID" value="NZ_JACGWT010000001.1"/>
</dbReference>
<keyword evidence="2" id="KW-1185">Reference proteome</keyword>
<evidence type="ECO:0000313" key="2">
    <source>
        <dbReference type="Proteomes" id="UP000523079"/>
    </source>
</evidence>
<dbReference type="AlphaFoldDB" id="A0A7W3P4G2"/>
<protein>
    <submittedName>
        <fullName evidence="1">Uncharacterized protein</fullName>
    </submittedName>
</protein>
<dbReference type="EMBL" id="JACGWT010000001">
    <property type="protein sequence ID" value="MBA8792853.1"/>
    <property type="molecule type" value="Genomic_DNA"/>
</dbReference>
<reference evidence="1 2" key="1">
    <citation type="submission" date="2020-07" db="EMBL/GenBank/DDBJ databases">
        <title>Sequencing the genomes of 1000 actinobacteria strains.</title>
        <authorList>
            <person name="Klenk H.-P."/>
        </authorList>
    </citation>
    <scope>NUCLEOTIDE SEQUENCE [LARGE SCALE GENOMIC DNA]</scope>
    <source>
        <strain evidence="1 2">DSM 100723</strain>
    </source>
</reference>
<accession>A0A7W3P4G2</accession>
<organism evidence="1 2">
    <name type="scientific">Microlunatus kandeliicorticis</name>
    <dbReference type="NCBI Taxonomy" id="1759536"/>
    <lineage>
        <taxon>Bacteria</taxon>
        <taxon>Bacillati</taxon>
        <taxon>Actinomycetota</taxon>
        <taxon>Actinomycetes</taxon>
        <taxon>Propionibacteriales</taxon>
        <taxon>Propionibacteriaceae</taxon>
        <taxon>Microlunatus</taxon>
    </lineage>
</organism>
<name>A0A7W3P4G2_9ACTN</name>
<evidence type="ECO:0000313" key="1">
    <source>
        <dbReference type="EMBL" id="MBA8792853.1"/>
    </source>
</evidence>